<name>A0A933NV20_9HYPH</name>
<dbReference type="Pfam" id="PF08239">
    <property type="entry name" value="SH3_3"/>
    <property type="match status" value="1"/>
</dbReference>
<protein>
    <submittedName>
        <fullName evidence="3">SH3 domain-containing protein</fullName>
    </submittedName>
</protein>
<dbReference type="PROSITE" id="PS51318">
    <property type="entry name" value="TAT"/>
    <property type="match status" value="1"/>
</dbReference>
<evidence type="ECO:0000313" key="3">
    <source>
        <dbReference type="EMBL" id="MBI4920389.1"/>
    </source>
</evidence>
<sequence>MRIQTKRNLLRVATAAAVLCAAAVVLLPAAASAAPAVASGAVNVRSGPSTSFAILDTLYRGETVDVQGCRIGWCYITHSGPDGFVSASFLRAGNIVMPPNFNLSFNFPQGSITLGIGDSGPDVILDPSPGFGRACFYSGTNYNGASFCMERGQQVVYVGPTWNNRISSIRNPSGLRVRVCDDSGYDICRTYTTSARYLGDFDNVISSIQVR</sequence>
<gene>
    <name evidence="3" type="ORF">HY834_01450</name>
</gene>
<dbReference type="Gene3D" id="2.30.30.40">
    <property type="entry name" value="SH3 Domains"/>
    <property type="match status" value="1"/>
</dbReference>
<evidence type="ECO:0000313" key="4">
    <source>
        <dbReference type="Proteomes" id="UP000782610"/>
    </source>
</evidence>
<feature type="chain" id="PRO_5036975348" evidence="1">
    <location>
        <begin position="34"/>
        <end position="211"/>
    </location>
</feature>
<dbReference type="SMART" id="SM00287">
    <property type="entry name" value="SH3b"/>
    <property type="match status" value="1"/>
</dbReference>
<feature type="domain" description="SH3b" evidence="2">
    <location>
        <begin position="32"/>
        <end position="93"/>
    </location>
</feature>
<dbReference type="AlphaFoldDB" id="A0A933NV20"/>
<comment type="caution">
    <text evidence="3">The sequence shown here is derived from an EMBL/GenBank/DDBJ whole genome shotgun (WGS) entry which is preliminary data.</text>
</comment>
<keyword evidence="1" id="KW-0732">Signal</keyword>
<feature type="signal peptide" evidence="1">
    <location>
        <begin position="1"/>
        <end position="33"/>
    </location>
</feature>
<evidence type="ECO:0000259" key="2">
    <source>
        <dbReference type="SMART" id="SM00287"/>
    </source>
</evidence>
<dbReference type="Proteomes" id="UP000782610">
    <property type="component" value="Unassembled WGS sequence"/>
</dbReference>
<reference evidence="3" key="1">
    <citation type="submission" date="2020-07" db="EMBL/GenBank/DDBJ databases">
        <title>Huge and variable diversity of episymbiotic CPR bacteria and DPANN archaea in groundwater ecosystems.</title>
        <authorList>
            <person name="He C.Y."/>
            <person name="Keren R."/>
            <person name="Whittaker M."/>
            <person name="Farag I.F."/>
            <person name="Doudna J."/>
            <person name="Cate J.H.D."/>
            <person name="Banfield J.F."/>
        </authorList>
    </citation>
    <scope>NUCLEOTIDE SEQUENCE</scope>
    <source>
        <strain evidence="3">NC_groundwater_1586_Pr3_B-0.1um_66_15</strain>
    </source>
</reference>
<dbReference type="InterPro" id="IPR003646">
    <property type="entry name" value="SH3-like_bac-type"/>
</dbReference>
<proteinExistence type="predicted"/>
<dbReference type="InterPro" id="IPR006311">
    <property type="entry name" value="TAT_signal"/>
</dbReference>
<organism evidence="3 4">
    <name type="scientific">Devosia nanyangense</name>
    <dbReference type="NCBI Taxonomy" id="1228055"/>
    <lineage>
        <taxon>Bacteria</taxon>
        <taxon>Pseudomonadati</taxon>
        <taxon>Pseudomonadota</taxon>
        <taxon>Alphaproteobacteria</taxon>
        <taxon>Hyphomicrobiales</taxon>
        <taxon>Devosiaceae</taxon>
        <taxon>Devosia</taxon>
    </lineage>
</organism>
<dbReference type="InterPro" id="IPR011024">
    <property type="entry name" value="G_crystallin-like"/>
</dbReference>
<dbReference type="Pfam" id="PF03995">
    <property type="entry name" value="Inhibitor_I36"/>
    <property type="match status" value="1"/>
</dbReference>
<accession>A0A933NV20</accession>
<dbReference type="Gene3D" id="2.60.20.10">
    <property type="entry name" value="Crystallins"/>
    <property type="match status" value="1"/>
</dbReference>
<dbReference type="EMBL" id="JACRAF010000004">
    <property type="protein sequence ID" value="MBI4920389.1"/>
    <property type="molecule type" value="Genomic_DNA"/>
</dbReference>
<dbReference type="SUPFAM" id="SSF49695">
    <property type="entry name" value="gamma-Crystallin-like"/>
    <property type="match status" value="1"/>
</dbReference>
<evidence type="ECO:0000256" key="1">
    <source>
        <dbReference type="SAM" id="SignalP"/>
    </source>
</evidence>